<dbReference type="EMBL" id="JX195166">
    <property type="protein sequence ID" value="AFQ22305.1"/>
    <property type="molecule type" value="Genomic_DNA"/>
</dbReference>
<dbReference type="RefSeq" id="YP_006906398.1">
    <property type="nucleotide sequence ID" value="NC_018837.1"/>
</dbReference>
<evidence type="ECO:0000313" key="1">
    <source>
        <dbReference type="EMBL" id="AFQ22305.1"/>
    </source>
</evidence>
<organism evidence="1 2">
    <name type="scientific">Pectobacterium phage My1</name>
    <dbReference type="NCBI Taxonomy" id="1204539"/>
    <lineage>
        <taxon>Viruses</taxon>
        <taxon>Duplodnaviria</taxon>
        <taxon>Heunggongvirae</taxon>
        <taxon>Uroviricota</taxon>
        <taxon>Caudoviricetes</taxon>
        <taxon>Demerecviridae</taxon>
        <taxon>Mccorquodalevirinae</taxon>
        <taxon>Myunavirus</taxon>
        <taxon>Myunavirus My1</taxon>
    </lineage>
</organism>
<proteinExistence type="predicted"/>
<name>J9QGS6_9CAUD</name>
<dbReference type="Proteomes" id="UP000006280">
    <property type="component" value="Segment"/>
</dbReference>
<reference evidence="1 2" key="1">
    <citation type="journal article" date="2012" name="J. Virol.">
        <title>Complete Genome Sequence of Pectobacterium carotovorum subsp. carotovorum Bacteriophage My1.</title>
        <authorList>
            <person name="Lee D.H."/>
            <person name="Lee J.H."/>
            <person name="Shin H."/>
            <person name="Ji S."/>
            <person name="Roh E."/>
            <person name="Jung K."/>
            <person name="Ryu S."/>
            <person name="Choi J."/>
            <person name="Heu S."/>
        </authorList>
    </citation>
    <scope>NUCLEOTIDE SEQUENCE [LARGE SCALE GENOMIC DNA]</scope>
</reference>
<accession>J9QGS6</accession>
<dbReference type="OrthoDB" id="19345at10239"/>
<sequence>MANDVLVPEFMSPEGMEIIDAYIMNGSDVAMTARFLGIKEVDCRLMLQKPEIKNYLNVLFMESGFRNKEKLFGVLDDIIQRKVDAMNTDPTLGSEQDIMDILWKAHKMKMEEMKMMIQLEEAKSKNTPNQHNTQNNIILGSNDINYVDLIESIARGGKK</sequence>
<protein>
    <submittedName>
        <fullName evidence="1">Uncharacterized protein</fullName>
    </submittedName>
</protein>
<dbReference type="GeneID" id="13826848"/>
<keyword evidence="2" id="KW-1185">Reference proteome</keyword>
<gene>
    <name evidence="1" type="ORF">My1_146</name>
</gene>
<dbReference type="KEGG" id="vg:13826848"/>
<evidence type="ECO:0000313" key="2">
    <source>
        <dbReference type="Proteomes" id="UP000006280"/>
    </source>
</evidence>